<dbReference type="InterPro" id="IPR043131">
    <property type="entry name" value="BCAT-like_N"/>
</dbReference>
<name>A0A7U4QJD5_DESA2</name>
<dbReference type="AlphaFoldDB" id="A0A7U4QJD5"/>
<dbReference type="RefSeq" id="WP_066060792.1">
    <property type="nucleotide sequence ID" value="NZ_CP013015.1"/>
</dbReference>
<reference evidence="4 5" key="1">
    <citation type="submission" date="2015-10" db="EMBL/GenBank/DDBJ databases">
        <title>Candidatus Desulfofervidus auxilii, a hydrogenotrophic sulfate-reducing bacterium involved in the thermophilic anaerobic oxidation of methane.</title>
        <authorList>
            <person name="Krukenberg V."/>
            <person name="Richter M."/>
            <person name="Wegener G."/>
        </authorList>
    </citation>
    <scope>NUCLEOTIDE SEQUENCE [LARGE SCALE GENOMIC DNA]</scope>
    <source>
        <strain evidence="4 5">HS1</strain>
    </source>
</reference>
<dbReference type="GO" id="GO:0008483">
    <property type="term" value="F:transaminase activity"/>
    <property type="evidence" value="ECO:0007669"/>
    <property type="project" value="UniProtKB-KW"/>
</dbReference>
<dbReference type="GO" id="GO:0046394">
    <property type="term" value="P:carboxylic acid biosynthetic process"/>
    <property type="evidence" value="ECO:0007669"/>
    <property type="project" value="UniProtKB-ARBA"/>
</dbReference>
<dbReference type="GO" id="GO:0008652">
    <property type="term" value="P:amino acid biosynthetic process"/>
    <property type="evidence" value="ECO:0007669"/>
    <property type="project" value="UniProtKB-ARBA"/>
</dbReference>
<keyword evidence="4" id="KW-0808">Transferase</keyword>
<evidence type="ECO:0000256" key="3">
    <source>
        <dbReference type="ARBA" id="ARBA00022898"/>
    </source>
</evidence>
<organism evidence="4 5">
    <name type="scientific">Desulfofervidus auxilii</name>
    <dbReference type="NCBI Taxonomy" id="1621989"/>
    <lineage>
        <taxon>Bacteria</taxon>
        <taxon>Pseudomonadati</taxon>
        <taxon>Thermodesulfobacteriota</taxon>
        <taxon>Candidatus Desulfofervidia</taxon>
        <taxon>Candidatus Desulfofervidales</taxon>
        <taxon>Candidatus Desulfofervidaceae</taxon>
        <taxon>Candidatus Desulfofervidus</taxon>
    </lineage>
</organism>
<dbReference type="EMBL" id="CP013015">
    <property type="protein sequence ID" value="AMM40416.1"/>
    <property type="molecule type" value="Genomic_DNA"/>
</dbReference>
<keyword evidence="4" id="KW-0032">Aminotransferase</keyword>
<dbReference type="InterPro" id="IPR001544">
    <property type="entry name" value="Aminotrans_IV"/>
</dbReference>
<dbReference type="PANTHER" id="PTHR42743:SF22">
    <property type="entry name" value="D-AMINO-ACID TRANSAMINASE, CHLOROPLASTIC"/>
    <property type="match status" value="1"/>
</dbReference>
<dbReference type="InterPro" id="IPR050571">
    <property type="entry name" value="Class-IV_PLP-Dep_Aminotrnsfr"/>
</dbReference>
<dbReference type="InterPro" id="IPR036038">
    <property type="entry name" value="Aminotransferase-like"/>
</dbReference>
<dbReference type="Gene3D" id="3.20.10.10">
    <property type="entry name" value="D-amino Acid Aminotransferase, subunit A, domain 2"/>
    <property type="match status" value="1"/>
</dbReference>
<gene>
    <name evidence="4" type="ORF">HS1_000610</name>
</gene>
<dbReference type="OrthoDB" id="9805628at2"/>
<evidence type="ECO:0000313" key="4">
    <source>
        <dbReference type="EMBL" id="AMM40416.1"/>
    </source>
</evidence>
<dbReference type="KEGG" id="daw:HS1_000610"/>
<evidence type="ECO:0000256" key="1">
    <source>
        <dbReference type="ARBA" id="ARBA00001933"/>
    </source>
</evidence>
<keyword evidence="5" id="KW-1185">Reference proteome</keyword>
<keyword evidence="3" id="KW-0663">Pyridoxal phosphate</keyword>
<comment type="similarity">
    <text evidence="2">Belongs to the class-IV pyridoxal-phosphate-dependent aminotransferase family.</text>
</comment>
<sequence>MVEVFSPEKFLEKIKTIKYSHQQSYLAMYSSLLGGVVTEPSLMWIPIDDHIVHRGDGVFEVIKCCKGYIYQFQAHLQRLQKSAQGIGLEFPLSLPELKQRIRETIKAAQVKDCVIRIFLSRGPGGFSVNPFESIGTQLYIVITKWLPPDKKHLQKGVKAIISKIPLKSGFFAQIKSCNYLPNVLMKKEAIQKGADYAIGLDENGYLAEGATESVGIVSTDGYLKFPESNRILEGITLKRAFFLSQELVKTKLIRGVCFCPISLEDAYEAKEILLLGTTIDVLPVVSLQGKRIGDGFPGAVFKAFKGLFEQDLFSDVSEPID</sequence>
<dbReference type="PANTHER" id="PTHR42743">
    <property type="entry name" value="AMINO-ACID AMINOTRANSFERASE"/>
    <property type="match status" value="1"/>
</dbReference>
<dbReference type="Pfam" id="PF01063">
    <property type="entry name" value="Aminotran_4"/>
    <property type="match status" value="1"/>
</dbReference>
<dbReference type="FunFam" id="3.20.10.10:FF:000002">
    <property type="entry name" value="D-alanine aminotransferase"/>
    <property type="match status" value="1"/>
</dbReference>
<proteinExistence type="inferred from homology"/>
<evidence type="ECO:0000256" key="2">
    <source>
        <dbReference type="ARBA" id="ARBA00009320"/>
    </source>
</evidence>
<protein>
    <submittedName>
        <fullName evidence="4">Branched-chain-amino-acid aminotransferase-like protein 3, chloroplastic</fullName>
    </submittedName>
</protein>
<dbReference type="CDD" id="cd00449">
    <property type="entry name" value="PLPDE_IV"/>
    <property type="match status" value="1"/>
</dbReference>
<evidence type="ECO:0000313" key="5">
    <source>
        <dbReference type="Proteomes" id="UP000070560"/>
    </source>
</evidence>
<dbReference type="InterPro" id="IPR043132">
    <property type="entry name" value="BCAT-like_C"/>
</dbReference>
<dbReference type="Gene3D" id="3.30.470.10">
    <property type="match status" value="1"/>
</dbReference>
<dbReference type="SUPFAM" id="SSF56752">
    <property type="entry name" value="D-aminoacid aminotransferase-like PLP-dependent enzymes"/>
    <property type="match status" value="1"/>
</dbReference>
<comment type="cofactor">
    <cofactor evidence="1">
        <name>pyridoxal 5'-phosphate</name>
        <dbReference type="ChEBI" id="CHEBI:597326"/>
    </cofactor>
</comment>
<accession>A0A7U4QJD5</accession>
<dbReference type="Proteomes" id="UP000070560">
    <property type="component" value="Chromosome"/>
</dbReference>